<dbReference type="Gene3D" id="3.30.2000.30">
    <property type="match status" value="1"/>
</dbReference>
<dbReference type="Pfam" id="PF11367">
    <property type="entry name" value="Tail_completion_gp17"/>
    <property type="match status" value="1"/>
</dbReference>
<dbReference type="AlphaFoldDB" id="A0A1W6CYA6"/>
<name>A0A1W6CYA6_9RHOB</name>
<reference evidence="1 2" key="1">
    <citation type="submission" date="2017-03" db="EMBL/GenBank/DDBJ databases">
        <title>Genome sequence of Paracoccus contaminans isolated from a water microcosm.</title>
        <authorList>
            <person name="Aurass P."/>
            <person name="Karste S."/>
            <person name="Trost E."/>
            <person name="Glaeser S.P."/>
            <person name="Kaempfer P."/>
            <person name="Flieger A."/>
        </authorList>
    </citation>
    <scope>NUCLEOTIDE SEQUENCE [LARGE SCALE GENOMIC DNA]</scope>
    <source>
        <strain evidence="2">RKI 16-01929T\LMG 29738T\CCM 8701T\CIP 111112T</strain>
    </source>
</reference>
<accession>A0A1W6CYA6</accession>
<protein>
    <recommendedName>
        <fullName evidence="3">DUF3168 domain-containing protein</fullName>
    </recommendedName>
</protein>
<sequence>MSFHASAALQAAVYQTLRTDPGVAAAVGDAIYDAMPAQPPAGTYVALGPEDVADAGDMTGGGARHDFIISVLSGSEDTGGFAPVKTAAAAVVDALEDAAPVLGRGHLAALWFVGARARRSDGGAGRRVDLTFRARIDLGQRAA</sequence>
<dbReference type="InterPro" id="IPR021508">
    <property type="entry name" value="Gp17-like"/>
</dbReference>
<proteinExistence type="predicted"/>
<evidence type="ECO:0008006" key="3">
    <source>
        <dbReference type="Google" id="ProtNLM"/>
    </source>
</evidence>
<dbReference type="STRING" id="1945662.B0A89_09205"/>
<dbReference type="RefSeq" id="WP_085377887.1">
    <property type="nucleotide sequence ID" value="NZ_CP020612.1"/>
</dbReference>
<dbReference type="EMBL" id="CP020612">
    <property type="protein sequence ID" value="ARJ69769.1"/>
    <property type="molecule type" value="Genomic_DNA"/>
</dbReference>
<dbReference type="KEGG" id="pcon:B0A89_09205"/>
<organism evidence="1 2">
    <name type="scientific">Paracoccus contaminans</name>
    <dbReference type="NCBI Taxonomy" id="1945662"/>
    <lineage>
        <taxon>Bacteria</taxon>
        <taxon>Pseudomonadati</taxon>
        <taxon>Pseudomonadota</taxon>
        <taxon>Alphaproteobacteria</taxon>
        <taxon>Rhodobacterales</taxon>
        <taxon>Paracoccaceae</taxon>
        <taxon>Paracoccus</taxon>
    </lineage>
</organism>
<dbReference type="Proteomes" id="UP000193017">
    <property type="component" value="Chromosome"/>
</dbReference>
<gene>
    <name evidence="1" type="ORF">B0A89_09205</name>
</gene>
<dbReference type="InterPro" id="IPR053745">
    <property type="entry name" value="Viral_Tail_Comp_sf"/>
</dbReference>
<dbReference type="OrthoDB" id="7644395at2"/>
<evidence type="ECO:0000313" key="1">
    <source>
        <dbReference type="EMBL" id="ARJ69769.1"/>
    </source>
</evidence>
<evidence type="ECO:0000313" key="2">
    <source>
        <dbReference type="Proteomes" id="UP000193017"/>
    </source>
</evidence>
<keyword evidence="2" id="KW-1185">Reference proteome</keyword>